<comment type="caution">
    <text evidence="1">The sequence shown here is derived from an EMBL/GenBank/DDBJ whole genome shotgun (WGS) entry which is preliminary data.</text>
</comment>
<gene>
    <name evidence="1" type="ORF">OU798_22615</name>
</gene>
<dbReference type="AlphaFoldDB" id="A0A9X3F9M7"/>
<keyword evidence="2" id="KW-1185">Reference proteome</keyword>
<dbReference type="Proteomes" id="UP001145087">
    <property type="component" value="Unassembled WGS sequence"/>
</dbReference>
<dbReference type="EMBL" id="JAPOHD010000067">
    <property type="protein sequence ID" value="MCY1723159.1"/>
    <property type="molecule type" value="Genomic_DNA"/>
</dbReference>
<name>A0A9X3F9M7_9BACT</name>
<accession>A0A9X3F9M7</accession>
<reference evidence="1" key="1">
    <citation type="submission" date="2022-11" db="EMBL/GenBank/DDBJ databases">
        <title>Marilongibacter aestuarii gen. nov., sp. nov., isolated from tidal flat sediment.</title>
        <authorList>
            <person name="Jiayan W."/>
        </authorList>
    </citation>
    <scope>NUCLEOTIDE SEQUENCE</scope>
    <source>
        <strain evidence="1">Z1-6</strain>
    </source>
</reference>
<proteinExistence type="predicted"/>
<evidence type="ECO:0000313" key="2">
    <source>
        <dbReference type="Proteomes" id="UP001145087"/>
    </source>
</evidence>
<dbReference type="RefSeq" id="WP_343335485.1">
    <property type="nucleotide sequence ID" value="NZ_JAPOHD010000067.1"/>
</dbReference>
<protein>
    <submittedName>
        <fullName evidence="1">Uncharacterized protein</fullName>
    </submittedName>
</protein>
<evidence type="ECO:0000313" key="1">
    <source>
        <dbReference type="EMBL" id="MCY1723159.1"/>
    </source>
</evidence>
<sequence>MMKSVIIQSAEAYHHELKQIFNEIHINSYSEMPVDGFMESADGNSDISNWFASSKNPYRYFVSFTFLEEEKADELLERIKDFNTKIEGISPISAFISAVEKYV</sequence>
<organism evidence="1 2">
    <name type="scientific">Draconibacterium aestuarii</name>
    <dbReference type="NCBI Taxonomy" id="2998507"/>
    <lineage>
        <taxon>Bacteria</taxon>
        <taxon>Pseudomonadati</taxon>
        <taxon>Bacteroidota</taxon>
        <taxon>Bacteroidia</taxon>
        <taxon>Marinilabiliales</taxon>
        <taxon>Prolixibacteraceae</taxon>
        <taxon>Draconibacterium</taxon>
    </lineage>
</organism>